<evidence type="ECO:0000313" key="1">
    <source>
        <dbReference type="EMBL" id="AWB84084.1"/>
    </source>
</evidence>
<dbReference type="EMBL" id="CP026948">
    <property type="protein sequence ID" value="AWB84084.1"/>
    <property type="molecule type" value="Genomic_DNA"/>
</dbReference>
<gene>
    <name evidence="1" type="ORF">C3E79_05995</name>
</gene>
<name>A0A2S0WEC8_9CORY</name>
<sequence length="159" mass="17873">MQLNDDSTGTPINHTQFARSVRSLKLFGYTRKRKVSTTVSVQKKPVFLDLVRRRSTTPQPNCFYAGASPTCRFRMGLICAWRRFSPAILTDSPGSAIAGHMRTSLVQDVLLMARGQRSSLNSAIFRPDHGSVYTPHGLQDTCRQLGIRQSMVRQGWQQC</sequence>
<proteinExistence type="predicted"/>
<protein>
    <submittedName>
        <fullName evidence="1">Uncharacterized protein</fullName>
    </submittedName>
</protein>
<organism evidence="1 2">
    <name type="scientific">Corynebacterium liangguodongii</name>
    <dbReference type="NCBI Taxonomy" id="2079535"/>
    <lineage>
        <taxon>Bacteria</taxon>
        <taxon>Bacillati</taxon>
        <taxon>Actinomycetota</taxon>
        <taxon>Actinomycetes</taxon>
        <taxon>Mycobacteriales</taxon>
        <taxon>Corynebacteriaceae</taxon>
        <taxon>Corynebacterium</taxon>
    </lineage>
</organism>
<accession>A0A2S0WEC8</accession>
<dbReference type="AlphaFoldDB" id="A0A2S0WEC8"/>
<dbReference type="Proteomes" id="UP000244754">
    <property type="component" value="Chromosome"/>
</dbReference>
<evidence type="ECO:0000313" key="2">
    <source>
        <dbReference type="Proteomes" id="UP000244754"/>
    </source>
</evidence>
<dbReference type="KEGG" id="clia:C3E79_05995"/>
<dbReference type="SUPFAM" id="SSF53098">
    <property type="entry name" value="Ribonuclease H-like"/>
    <property type="match status" value="1"/>
</dbReference>
<dbReference type="InterPro" id="IPR012337">
    <property type="entry name" value="RNaseH-like_sf"/>
</dbReference>
<reference evidence="2" key="1">
    <citation type="submission" date="2018-01" db="EMBL/GenBank/DDBJ databases">
        <authorList>
            <person name="Li J."/>
        </authorList>
    </citation>
    <scope>NUCLEOTIDE SEQUENCE [LARGE SCALE GENOMIC DNA]</scope>
    <source>
        <strain evidence="2">2184</strain>
    </source>
</reference>
<keyword evidence="2" id="KW-1185">Reference proteome</keyword>